<feature type="non-terminal residue" evidence="1">
    <location>
        <position position="1"/>
    </location>
</feature>
<accession>A0AAV2RSK9</accession>
<organism evidence="1 2">
    <name type="scientific">Meganyctiphanes norvegica</name>
    <name type="common">Northern krill</name>
    <name type="synonym">Thysanopoda norvegica</name>
    <dbReference type="NCBI Taxonomy" id="48144"/>
    <lineage>
        <taxon>Eukaryota</taxon>
        <taxon>Metazoa</taxon>
        <taxon>Ecdysozoa</taxon>
        <taxon>Arthropoda</taxon>
        <taxon>Crustacea</taxon>
        <taxon>Multicrustacea</taxon>
        <taxon>Malacostraca</taxon>
        <taxon>Eumalacostraca</taxon>
        <taxon>Eucarida</taxon>
        <taxon>Euphausiacea</taxon>
        <taxon>Euphausiidae</taxon>
        <taxon>Meganyctiphanes</taxon>
    </lineage>
</organism>
<comment type="caution">
    <text evidence="1">The sequence shown here is derived from an EMBL/GenBank/DDBJ whole genome shotgun (WGS) entry which is preliminary data.</text>
</comment>
<dbReference type="AlphaFoldDB" id="A0AAV2RSK9"/>
<name>A0AAV2RSK9_MEGNR</name>
<sequence length="114" mass="12934">LVEAILRHAHKYIGEMEEAMDTTLGRLVHPQPQPLEPLQHLQQNSASAAHSVQQNLLVSFTPASPVRHTLVSLVHISRLFHQRRTLSWRLSRLMHKHSVLNGCDSYINYTSAAL</sequence>
<reference evidence="1 2" key="1">
    <citation type="submission" date="2024-05" db="EMBL/GenBank/DDBJ databases">
        <authorList>
            <person name="Wallberg A."/>
        </authorList>
    </citation>
    <scope>NUCLEOTIDE SEQUENCE [LARGE SCALE GENOMIC DNA]</scope>
</reference>
<evidence type="ECO:0000313" key="1">
    <source>
        <dbReference type="EMBL" id="CAL4132926.1"/>
    </source>
</evidence>
<proteinExistence type="predicted"/>
<gene>
    <name evidence="1" type="ORF">MNOR_LOCUS27085</name>
</gene>
<dbReference type="Proteomes" id="UP001497623">
    <property type="component" value="Unassembled WGS sequence"/>
</dbReference>
<protein>
    <submittedName>
        <fullName evidence="1">Uncharacterized protein</fullName>
    </submittedName>
</protein>
<keyword evidence="2" id="KW-1185">Reference proteome</keyword>
<evidence type="ECO:0000313" key="2">
    <source>
        <dbReference type="Proteomes" id="UP001497623"/>
    </source>
</evidence>
<dbReference type="EMBL" id="CAXKWB010027964">
    <property type="protein sequence ID" value="CAL4132926.1"/>
    <property type="molecule type" value="Genomic_DNA"/>
</dbReference>